<accession>A0A9D4KAC7</accession>
<gene>
    <name evidence="1" type="ORF">DPMN_109222</name>
</gene>
<protein>
    <submittedName>
        <fullName evidence="1">Uncharacterized protein</fullName>
    </submittedName>
</protein>
<dbReference type="Proteomes" id="UP000828390">
    <property type="component" value="Unassembled WGS sequence"/>
</dbReference>
<name>A0A9D4KAC7_DREPO</name>
<evidence type="ECO:0000313" key="1">
    <source>
        <dbReference type="EMBL" id="KAH3835854.1"/>
    </source>
</evidence>
<proteinExistence type="predicted"/>
<reference evidence="1" key="1">
    <citation type="journal article" date="2019" name="bioRxiv">
        <title>The Genome of the Zebra Mussel, Dreissena polymorpha: A Resource for Invasive Species Research.</title>
        <authorList>
            <person name="McCartney M.A."/>
            <person name="Auch B."/>
            <person name="Kono T."/>
            <person name="Mallez S."/>
            <person name="Zhang Y."/>
            <person name="Obille A."/>
            <person name="Becker A."/>
            <person name="Abrahante J.E."/>
            <person name="Garbe J."/>
            <person name="Badalamenti J.P."/>
            <person name="Herman A."/>
            <person name="Mangelson H."/>
            <person name="Liachko I."/>
            <person name="Sullivan S."/>
            <person name="Sone E.D."/>
            <person name="Koren S."/>
            <person name="Silverstein K.A.T."/>
            <person name="Beckman K.B."/>
            <person name="Gohl D.M."/>
        </authorList>
    </citation>
    <scope>NUCLEOTIDE SEQUENCE</scope>
    <source>
        <strain evidence="1">Duluth1</strain>
        <tissue evidence="1">Whole animal</tissue>
    </source>
</reference>
<sequence>MPSESVRIVNLIKDDIVKYSTRRMRKEFFDMCQKVTIASVILRYLYRYRTNSVFGAQETEEIDEWFEKFLFEAEDCELIYEMRKENRGYVIQNMMHFGKPFSN</sequence>
<keyword evidence="2" id="KW-1185">Reference proteome</keyword>
<dbReference type="EMBL" id="JAIWYP010000004">
    <property type="protein sequence ID" value="KAH3835854.1"/>
    <property type="molecule type" value="Genomic_DNA"/>
</dbReference>
<dbReference type="AlphaFoldDB" id="A0A9D4KAC7"/>
<reference evidence="1" key="2">
    <citation type="submission" date="2020-11" db="EMBL/GenBank/DDBJ databases">
        <authorList>
            <person name="McCartney M.A."/>
            <person name="Auch B."/>
            <person name="Kono T."/>
            <person name="Mallez S."/>
            <person name="Becker A."/>
            <person name="Gohl D.M."/>
            <person name="Silverstein K.A.T."/>
            <person name="Koren S."/>
            <person name="Bechman K.B."/>
            <person name="Herman A."/>
            <person name="Abrahante J.E."/>
            <person name="Garbe J."/>
        </authorList>
    </citation>
    <scope>NUCLEOTIDE SEQUENCE</scope>
    <source>
        <strain evidence="1">Duluth1</strain>
        <tissue evidence="1">Whole animal</tissue>
    </source>
</reference>
<organism evidence="1 2">
    <name type="scientific">Dreissena polymorpha</name>
    <name type="common">Zebra mussel</name>
    <name type="synonym">Mytilus polymorpha</name>
    <dbReference type="NCBI Taxonomy" id="45954"/>
    <lineage>
        <taxon>Eukaryota</taxon>
        <taxon>Metazoa</taxon>
        <taxon>Spiralia</taxon>
        <taxon>Lophotrochozoa</taxon>
        <taxon>Mollusca</taxon>
        <taxon>Bivalvia</taxon>
        <taxon>Autobranchia</taxon>
        <taxon>Heteroconchia</taxon>
        <taxon>Euheterodonta</taxon>
        <taxon>Imparidentia</taxon>
        <taxon>Neoheterodontei</taxon>
        <taxon>Myida</taxon>
        <taxon>Dreissenoidea</taxon>
        <taxon>Dreissenidae</taxon>
        <taxon>Dreissena</taxon>
    </lineage>
</organism>
<evidence type="ECO:0000313" key="2">
    <source>
        <dbReference type="Proteomes" id="UP000828390"/>
    </source>
</evidence>
<comment type="caution">
    <text evidence="1">The sequence shown here is derived from an EMBL/GenBank/DDBJ whole genome shotgun (WGS) entry which is preliminary data.</text>
</comment>